<dbReference type="SMART" id="SM00443">
    <property type="entry name" value="G_patch"/>
    <property type="match status" value="1"/>
</dbReference>
<dbReference type="PANTHER" id="PTHR47650:SF2">
    <property type="entry name" value="ZINC FINGER CCCH DOMAIN-CONTAINING PROTEIN 22"/>
    <property type="match status" value="1"/>
</dbReference>
<dbReference type="Proteomes" id="UP000011087">
    <property type="component" value="Unassembled WGS sequence"/>
</dbReference>
<dbReference type="HOGENOM" id="CLU_589815_0_0_1"/>
<dbReference type="AlphaFoldDB" id="L1IGU7"/>
<dbReference type="eggNOG" id="KOG2185">
    <property type="taxonomic scope" value="Eukaryota"/>
</dbReference>
<evidence type="ECO:0000256" key="1">
    <source>
        <dbReference type="SAM" id="Coils"/>
    </source>
</evidence>
<reference evidence="6" key="2">
    <citation type="submission" date="2012-11" db="EMBL/GenBank/DDBJ databases">
        <authorList>
            <person name="Kuo A."/>
            <person name="Curtis B.A."/>
            <person name="Tanifuji G."/>
            <person name="Burki F."/>
            <person name="Gruber A."/>
            <person name="Irimia M."/>
            <person name="Maruyama S."/>
            <person name="Arias M.C."/>
            <person name="Ball S.G."/>
            <person name="Gile G.H."/>
            <person name="Hirakawa Y."/>
            <person name="Hopkins J.F."/>
            <person name="Rensing S.A."/>
            <person name="Schmutz J."/>
            <person name="Symeonidi A."/>
            <person name="Elias M."/>
            <person name="Eveleigh R.J."/>
            <person name="Herman E.K."/>
            <person name="Klute M.J."/>
            <person name="Nakayama T."/>
            <person name="Obornik M."/>
            <person name="Reyes-Prieto A."/>
            <person name="Armbrust E.V."/>
            <person name="Aves S.J."/>
            <person name="Beiko R.G."/>
            <person name="Coutinho P."/>
            <person name="Dacks J.B."/>
            <person name="Durnford D.G."/>
            <person name="Fast N.M."/>
            <person name="Green B.R."/>
            <person name="Grisdale C."/>
            <person name="Hempe F."/>
            <person name="Henrissat B."/>
            <person name="Hoppner M.P."/>
            <person name="Ishida K.-I."/>
            <person name="Kim E."/>
            <person name="Koreny L."/>
            <person name="Kroth P.G."/>
            <person name="Liu Y."/>
            <person name="Malik S.-B."/>
            <person name="Maier U.G."/>
            <person name="McRose D."/>
            <person name="Mock T."/>
            <person name="Neilson J.A."/>
            <person name="Onodera N.T."/>
            <person name="Poole A.M."/>
            <person name="Pritham E.J."/>
            <person name="Richards T.A."/>
            <person name="Rocap G."/>
            <person name="Roy S.W."/>
            <person name="Sarai C."/>
            <person name="Schaack S."/>
            <person name="Shirato S."/>
            <person name="Slamovits C.H."/>
            <person name="Spencer D.F."/>
            <person name="Suzuki S."/>
            <person name="Worden A.Z."/>
            <person name="Zauner S."/>
            <person name="Barry K."/>
            <person name="Bell C."/>
            <person name="Bharti A.K."/>
            <person name="Crow J.A."/>
            <person name="Grimwood J."/>
            <person name="Kramer R."/>
            <person name="Lindquist E."/>
            <person name="Lucas S."/>
            <person name="Salamov A."/>
            <person name="McFadden G.I."/>
            <person name="Lane C.E."/>
            <person name="Keeling P.J."/>
            <person name="Gray M.W."/>
            <person name="Grigoriev I.V."/>
            <person name="Archibald J.M."/>
        </authorList>
    </citation>
    <scope>NUCLEOTIDE SEQUENCE</scope>
    <source>
        <strain evidence="6">CCMP2712</strain>
    </source>
</reference>
<keyword evidence="1" id="KW-0175">Coiled coil</keyword>
<dbReference type="GeneID" id="17292000"/>
<evidence type="ECO:0000259" key="3">
    <source>
        <dbReference type="PROSITE" id="PS50174"/>
    </source>
</evidence>
<feature type="domain" description="G-patch" evidence="3">
    <location>
        <begin position="249"/>
        <end position="295"/>
    </location>
</feature>
<feature type="compositionally biased region" description="Polar residues" evidence="2">
    <location>
        <begin position="349"/>
        <end position="359"/>
    </location>
</feature>
<keyword evidence="6" id="KW-1185">Reference proteome</keyword>
<dbReference type="GO" id="GO:0003676">
    <property type="term" value="F:nucleic acid binding"/>
    <property type="evidence" value="ECO:0007669"/>
    <property type="project" value="InterPro"/>
</dbReference>
<proteinExistence type="predicted"/>
<feature type="region of interest" description="Disordered" evidence="2">
    <location>
        <begin position="62"/>
        <end position="94"/>
    </location>
</feature>
<dbReference type="PROSITE" id="PS50174">
    <property type="entry name" value="G_PATCH"/>
    <property type="match status" value="1"/>
</dbReference>
<dbReference type="OrthoDB" id="29523at2759"/>
<feature type="region of interest" description="Disordered" evidence="2">
    <location>
        <begin position="196"/>
        <end position="225"/>
    </location>
</feature>
<dbReference type="PaxDb" id="55529-EKX35282"/>
<dbReference type="Pfam" id="PF01585">
    <property type="entry name" value="G-patch"/>
    <property type="match status" value="1"/>
</dbReference>
<feature type="coiled-coil region" evidence="1">
    <location>
        <begin position="23"/>
        <end position="50"/>
    </location>
</feature>
<dbReference type="InterPro" id="IPR000467">
    <property type="entry name" value="G_patch_dom"/>
</dbReference>
<reference evidence="4 6" key="1">
    <citation type="journal article" date="2012" name="Nature">
        <title>Algal genomes reveal evolutionary mosaicism and the fate of nucleomorphs.</title>
        <authorList>
            <consortium name="DOE Joint Genome Institute"/>
            <person name="Curtis B.A."/>
            <person name="Tanifuji G."/>
            <person name="Burki F."/>
            <person name="Gruber A."/>
            <person name="Irimia M."/>
            <person name="Maruyama S."/>
            <person name="Arias M.C."/>
            <person name="Ball S.G."/>
            <person name="Gile G.H."/>
            <person name="Hirakawa Y."/>
            <person name="Hopkins J.F."/>
            <person name="Kuo A."/>
            <person name="Rensing S.A."/>
            <person name="Schmutz J."/>
            <person name="Symeonidi A."/>
            <person name="Elias M."/>
            <person name="Eveleigh R.J."/>
            <person name="Herman E.K."/>
            <person name="Klute M.J."/>
            <person name="Nakayama T."/>
            <person name="Obornik M."/>
            <person name="Reyes-Prieto A."/>
            <person name="Armbrust E.V."/>
            <person name="Aves S.J."/>
            <person name="Beiko R.G."/>
            <person name="Coutinho P."/>
            <person name="Dacks J.B."/>
            <person name="Durnford D.G."/>
            <person name="Fast N.M."/>
            <person name="Green B.R."/>
            <person name="Grisdale C.J."/>
            <person name="Hempel F."/>
            <person name="Henrissat B."/>
            <person name="Hoppner M.P."/>
            <person name="Ishida K."/>
            <person name="Kim E."/>
            <person name="Koreny L."/>
            <person name="Kroth P.G."/>
            <person name="Liu Y."/>
            <person name="Malik S.B."/>
            <person name="Maier U.G."/>
            <person name="McRose D."/>
            <person name="Mock T."/>
            <person name="Neilson J.A."/>
            <person name="Onodera N.T."/>
            <person name="Poole A.M."/>
            <person name="Pritham E.J."/>
            <person name="Richards T.A."/>
            <person name="Rocap G."/>
            <person name="Roy S.W."/>
            <person name="Sarai C."/>
            <person name="Schaack S."/>
            <person name="Shirato S."/>
            <person name="Slamovits C.H."/>
            <person name="Spencer D.F."/>
            <person name="Suzuki S."/>
            <person name="Worden A.Z."/>
            <person name="Zauner S."/>
            <person name="Barry K."/>
            <person name="Bell C."/>
            <person name="Bharti A.K."/>
            <person name="Crow J.A."/>
            <person name="Grimwood J."/>
            <person name="Kramer R."/>
            <person name="Lindquist E."/>
            <person name="Lucas S."/>
            <person name="Salamov A."/>
            <person name="McFadden G.I."/>
            <person name="Lane C.E."/>
            <person name="Keeling P.J."/>
            <person name="Gray M.W."/>
            <person name="Grigoriev I.V."/>
            <person name="Archibald J.M."/>
        </authorList>
    </citation>
    <scope>NUCLEOTIDE SEQUENCE</scope>
    <source>
        <strain evidence="4 6">CCMP2712</strain>
    </source>
</reference>
<organism evidence="4">
    <name type="scientific">Guillardia theta (strain CCMP2712)</name>
    <name type="common">Cryptophyte</name>
    <dbReference type="NCBI Taxonomy" id="905079"/>
    <lineage>
        <taxon>Eukaryota</taxon>
        <taxon>Cryptophyceae</taxon>
        <taxon>Pyrenomonadales</taxon>
        <taxon>Geminigeraceae</taxon>
        <taxon>Guillardia</taxon>
    </lineage>
</organism>
<dbReference type="RefSeq" id="XP_005822262.1">
    <property type="nucleotide sequence ID" value="XM_005822205.1"/>
</dbReference>
<dbReference type="PANTHER" id="PTHR47650">
    <property type="entry name" value="ZINC FINGER CCCH DOMAIN-CONTAINING PROTEIN 22"/>
    <property type="match status" value="1"/>
</dbReference>
<accession>L1IGU7</accession>
<name>L1IGU7_GUITC</name>
<evidence type="ECO:0000313" key="4">
    <source>
        <dbReference type="EMBL" id="EKX35282.1"/>
    </source>
</evidence>
<gene>
    <name evidence="4" type="ORF">GUITHDRAFT_146590</name>
</gene>
<dbReference type="STRING" id="905079.L1IGU7"/>
<evidence type="ECO:0000313" key="5">
    <source>
        <dbReference type="EnsemblProtists" id="EKX35282"/>
    </source>
</evidence>
<feature type="region of interest" description="Disordered" evidence="2">
    <location>
        <begin position="291"/>
        <end position="359"/>
    </location>
</feature>
<dbReference type="EMBL" id="JH993093">
    <property type="protein sequence ID" value="EKX35282.1"/>
    <property type="molecule type" value="Genomic_DNA"/>
</dbReference>
<dbReference type="KEGG" id="gtt:GUITHDRAFT_146590"/>
<sequence>MDAASTLKMYQEQLAHVSLLPPSEDLELLKENLREAISLLSETVKEEEKAKADKIWMELAEPKEQEDVVSSNEAWDKKKPRPEKESSEASRRAKEQLLSKHFASGGKLDPEDLRREMIVQRNPVRMYKHDDGEERISDAERKRRKQELLEERKKELLSRQAEEVTCSIWLTCREDWEDWTLKLGMGERGASRWQKTAAGTTCQSTAAAQQGSSPQSHRKQGEANKVRPCWTPALLLTVAKAFGAWESGTRGVASRIMRRMGYVHGSGLGKEGEGIMNPVFAKWKTNRTGVGVSDDKMEQVTEEEEGSGKRRRGGRKKWTSEAQRLRAEGPPRSPLGGLTGGAGELQDEQGWNSGTPEASQVLSSGAMVAYGKAMGRAKVDGIKGKDLATAMLHTREAMQLAQQQLSQLDAALARNQANEGMKREIERKKTWVLQHMDELRTDEQAIAKRQDKAGGKSLKGKHLF</sequence>
<evidence type="ECO:0000256" key="2">
    <source>
        <dbReference type="SAM" id="MobiDB-lite"/>
    </source>
</evidence>
<dbReference type="EnsemblProtists" id="EKX35282">
    <property type="protein sequence ID" value="EKX35282"/>
    <property type="gene ID" value="GUITHDRAFT_146590"/>
</dbReference>
<protein>
    <recommendedName>
        <fullName evidence="3">G-patch domain-containing protein</fullName>
    </recommendedName>
</protein>
<feature type="compositionally biased region" description="Basic and acidic residues" evidence="2">
    <location>
        <begin position="74"/>
        <end position="94"/>
    </location>
</feature>
<evidence type="ECO:0000313" key="6">
    <source>
        <dbReference type="Proteomes" id="UP000011087"/>
    </source>
</evidence>
<feature type="compositionally biased region" description="Polar residues" evidence="2">
    <location>
        <begin position="196"/>
        <end position="215"/>
    </location>
</feature>
<reference evidence="5" key="3">
    <citation type="submission" date="2015-06" db="UniProtKB">
        <authorList>
            <consortium name="EnsemblProtists"/>
        </authorList>
    </citation>
    <scope>IDENTIFICATION</scope>
</reference>